<dbReference type="AlphaFoldDB" id="A0A517N425"/>
<sequence>MIRFGDSHSSHIDIQKLKLELELKLELPPRFKNHAPTIPRVLGVEEKFEFEFEFEFKFGAGTSRQPGFFHLMSRLAIATVPTSIFKNLNLNSNSNSNFPLPSQQPRTHHPACFGCGGKVRVRV</sequence>
<organism evidence="1 2">
    <name type="scientific">Rubripirellula lacrimiformis</name>
    <dbReference type="NCBI Taxonomy" id="1930273"/>
    <lineage>
        <taxon>Bacteria</taxon>
        <taxon>Pseudomonadati</taxon>
        <taxon>Planctomycetota</taxon>
        <taxon>Planctomycetia</taxon>
        <taxon>Pirellulales</taxon>
        <taxon>Pirellulaceae</taxon>
        <taxon>Rubripirellula</taxon>
    </lineage>
</organism>
<protein>
    <submittedName>
        <fullName evidence="1">Uncharacterized protein</fullName>
    </submittedName>
</protein>
<dbReference type="Proteomes" id="UP000318538">
    <property type="component" value="Chromosome"/>
</dbReference>
<keyword evidence="2" id="KW-1185">Reference proteome</keyword>
<dbReference type="KEGG" id="rlc:K227x_02540"/>
<accession>A0A517N425</accession>
<proteinExistence type="predicted"/>
<evidence type="ECO:0000313" key="1">
    <source>
        <dbReference type="EMBL" id="QDT01885.1"/>
    </source>
</evidence>
<name>A0A517N425_9BACT</name>
<reference evidence="1 2" key="1">
    <citation type="submission" date="2019-02" db="EMBL/GenBank/DDBJ databases">
        <title>Deep-cultivation of Planctomycetes and their phenomic and genomic characterization uncovers novel biology.</title>
        <authorList>
            <person name="Wiegand S."/>
            <person name="Jogler M."/>
            <person name="Boedeker C."/>
            <person name="Pinto D."/>
            <person name="Vollmers J."/>
            <person name="Rivas-Marin E."/>
            <person name="Kohn T."/>
            <person name="Peeters S.H."/>
            <person name="Heuer A."/>
            <person name="Rast P."/>
            <person name="Oberbeckmann S."/>
            <person name="Bunk B."/>
            <person name="Jeske O."/>
            <person name="Meyerdierks A."/>
            <person name="Storesund J.E."/>
            <person name="Kallscheuer N."/>
            <person name="Luecker S."/>
            <person name="Lage O.M."/>
            <person name="Pohl T."/>
            <person name="Merkel B.J."/>
            <person name="Hornburger P."/>
            <person name="Mueller R.-W."/>
            <person name="Bruemmer F."/>
            <person name="Labrenz M."/>
            <person name="Spormann A.M."/>
            <person name="Op den Camp H."/>
            <person name="Overmann J."/>
            <person name="Amann R."/>
            <person name="Jetten M.S.M."/>
            <person name="Mascher T."/>
            <person name="Medema M.H."/>
            <person name="Devos D.P."/>
            <person name="Kaster A.-K."/>
            <person name="Ovreas L."/>
            <person name="Rohde M."/>
            <person name="Galperin M.Y."/>
            <person name="Jogler C."/>
        </authorList>
    </citation>
    <scope>NUCLEOTIDE SEQUENCE [LARGE SCALE GENOMIC DNA]</scope>
    <source>
        <strain evidence="1 2">K22_7</strain>
    </source>
</reference>
<evidence type="ECO:0000313" key="2">
    <source>
        <dbReference type="Proteomes" id="UP000318538"/>
    </source>
</evidence>
<gene>
    <name evidence="1" type="ORF">K227x_02540</name>
</gene>
<dbReference type="EMBL" id="CP036525">
    <property type="protein sequence ID" value="QDT01885.1"/>
    <property type="molecule type" value="Genomic_DNA"/>
</dbReference>